<dbReference type="SUPFAM" id="SSF63748">
    <property type="entry name" value="Tudor/PWWP/MBT"/>
    <property type="match status" value="1"/>
</dbReference>
<feature type="region of interest" description="Disordered" evidence="1">
    <location>
        <begin position="835"/>
        <end position="867"/>
    </location>
</feature>
<feature type="region of interest" description="Disordered" evidence="1">
    <location>
        <begin position="1"/>
        <end position="49"/>
    </location>
</feature>
<dbReference type="PROSITE" id="PS50812">
    <property type="entry name" value="PWWP"/>
    <property type="match status" value="1"/>
</dbReference>
<accession>A0AAD4NXB6</accession>
<evidence type="ECO:0000256" key="1">
    <source>
        <dbReference type="SAM" id="MobiDB-lite"/>
    </source>
</evidence>
<name>A0AAD4NXB6_PERFH</name>
<gene>
    <name evidence="3" type="ORF">C2S53_007136</name>
</gene>
<dbReference type="EMBL" id="SDAM02029575">
    <property type="protein sequence ID" value="KAH6755879.1"/>
    <property type="molecule type" value="Genomic_DNA"/>
</dbReference>
<feature type="compositionally biased region" description="Basic and acidic residues" evidence="1">
    <location>
        <begin position="518"/>
        <end position="531"/>
    </location>
</feature>
<dbReference type="CDD" id="cd05162">
    <property type="entry name" value="PWWP"/>
    <property type="match status" value="1"/>
</dbReference>
<dbReference type="Gene3D" id="2.30.30.140">
    <property type="match status" value="1"/>
</dbReference>
<dbReference type="PANTHER" id="PTHR42851:SF19">
    <property type="entry name" value="PWWP DOMAIN-CONTAINING PROTEIN 2-RELATED"/>
    <property type="match status" value="1"/>
</dbReference>
<evidence type="ECO:0000259" key="2">
    <source>
        <dbReference type="PROSITE" id="PS50812"/>
    </source>
</evidence>
<dbReference type="AlphaFoldDB" id="A0AAD4NXB6"/>
<dbReference type="Pfam" id="PF00855">
    <property type="entry name" value="PWWP"/>
    <property type="match status" value="1"/>
</dbReference>
<protein>
    <recommendedName>
        <fullName evidence="2">PWWP domain-containing protein</fullName>
    </recommendedName>
</protein>
<dbReference type="InterPro" id="IPR000313">
    <property type="entry name" value="PWWP_dom"/>
</dbReference>
<dbReference type="PANTHER" id="PTHR42851">
    <property type="entry name" value="ALDOLASE-RELATED"/>
    <property type="match status" value="1"/>
</dbReference>
<feature type="region of interest" description="Disordered" evidence="1">
    <location>
        <begin position="490"/>
        <end position="587"/>
    </location>
</feature>
<feature type="compositionally biased region" description="Basic and acidic residues" evidence="1">
    <location>
        <begin position="1"/>
        <end position="21"/>
    </location>
</feature>
<proteinExistence type="predicted"/>
<reference evidence="3 4" key="1">
    <citation type="journal article" date="2021" name="Nat. Commun.">
        <title>Incipient diploidization of the medicinal plant Perilla within 10,000 years.</title>
        <authorList>
            <person name="Zhang Y."/>
            <person name="Shen Q."/>
            <person name="Leng L."/>
            <person name="Zhang D."/>
            <person name="Chen S."/>
            <person name="Shi Y."/>
            <person name="Ning Z."/>
            <person name="Chen S."/>
        </authorList>
    </citation>
    <scope>NUCLEOTIDE SEQUENCE [LARGE SCALE GENOMIC DNA]</scope>
    <source>
        <strain evidence="4">cv. PC099</strain>
    </source>
</reference>
<comment type="caution">
    <text evidence="3">The sequence shown here is derived from an EMBL/GenBank/DDBJ whole genome shotgun (WGS) entry which is preliminary data.</text>
</comment>
<dbReference type="Proteomes" id="UP001190926">
    <property type="component" value="Unassembled WGS sequence"/>
</dbReference>
<evidence type="ECO:0000313" key="4">
    <source>
        <dbReference type="Proteomes" id="UP001190926"/>
    </source>
</evidence>
<dbReference type="SMART" id="SM00293">
    <property type="entry name" value="PWWP"/>
    <property type="match status" value="1"/>
</dbReference>
<feature type="region of interest" description="Disordered" evidence="1">
    <location>
        <begin position="734"/>
        <end position="753"/>
    </location>
</feature>
<organism evidence="3 4">
    <name type="scientific">Perilla frutescens var. hirtella</name>
    <name type="common">Perilla citriodora</name>
    <name type="synonym">Perilla setoyensis</name>
    <dbReference type="NCBI Taxonomy" id="608512"/>
    <lineage>
        <taxon>Eukaryota</taxon>
        <taxon>Viridiplantae</taxon>
        <taxon>Streptophyta</taxon>
        <taxon>Embryophyta</taxon>
        <taxon>Tracheophyta</taxon>
        <taxon>Spermatophyta</taxon>
        <taxon>Magnoliopsida</taxon>
        <taxon>eudicotyledons</taxon>
        <taxon>Gunneridae</taxon>
        <taxon>Pentapetalae</taxon>
        <taxon>asterids</taxon>
        <taxon>lamiids</taxon>
        <taxon>Lamiales</taxon>
        <taxon>Lamiaceae</taxon>
        <taxon>Nepetoideae</taxon>
        <taxon>Elsholtzieae</taxon>
        <taxon>Perilla</taxon>
    </lineage>
</organism>
<keyword evidence="4" id="KW-1185">Reference proteome</keyword>
<feature type="compositionally biased region" description="Low complexity" evidence="1">
    <location>
        <begin position="532"/>
        <end position="543"/>
    </location>
</feature>
<feature type="domain" description="PWWP" evidence="2">
    <location>
        <begin position="275"/>
        <end position="336"/>
    </location>
</feature>
<dbReference type="InterPro" id="IPR053063">
    <property type="entry name" value="PWWP_domain_containing_PDP"/>
</dbReference>
<sequence>MENSGDKRGLGGEVRVSDESKVSAGESNRGGVISATERKSVQSGNLRTNNWHDVSKNRIVEKVSGNNRWESWGVMNMVGRVLGGKLYMDDEVEDVNDSKNWGQVNPIRDMNAWQDVTGKPTSENQGEVNRVADMDAWQDVTEKPTSANGINIKRTDINSDSARLDLGCLGEGNNLNGNQDVVSREIVPGGQLRSEEINYVKDDVLRPEGCGETEEAKDIKDDTLLQKGHGKQDLLINEIVPDVPMVTEEVNGVKADMLIPKECSGETEKEGEYNVSDLVWGKVRSHPWWPGQIFPPSAASDKAKKYFKKESYLVAYFGDQSFAWNEGSKLMPFPMYFSDMEKQSNADGFSQAVNCALDEAARRVELGLSCPCLAQEVRDKIKFQVLENSGIREESSIRAGGGNVSSVATFLPGDVLQFLESMAKCPQSEHDRLQFTIAKAQLQAYTRWKGYHQLPVCEEYTGLLEDDTQFNVMGVGNDSMEVMEELLPCPVSDAANDGSSKKRKSMAQNGSSHKRKQLLGDEQRPKIKEKSMSVLLSAGSSSLQNNDKKPVKRTSRKVVSSAKSHEMVSSTSSNSKSKKRKTLLSTGATTSEIDANLASDGAGKSQIVEIIPDEIPTPDMVLSKLILAAQKPMQGQDAMIPVVDWLRKFRNSISLENFTLADPKVDLEKHKREQPSQTADTSVFGGTEDSYWTDRIIQNYSQDQAMSESQKPYDRDAKPEADFAVVPKLDDDKESNNVVDLDTGNRSAPTNEVSEEYRPTALILNFRNLDSIPSVENLNEIFSRFGTLYESETKILSKSKRVKVIFRRPKDAETAFSSAGKYSIFGPSLVSYRLHYTPKPRKSQKTSKKKKEGKQNEEGTSQKVDAV</sequence>
<feature type="compositionally biased region" description="Basic residues" evidence="1">
    <location>
        <begin position="836"/>
        <end position="852"/>
    </location>
</feature>
<evidence type="ECO:0000313" key="3">
    <source>
        <dbReference type="EMBL" id="KAH6755879.1"/>
    </source>
</evidence>